<evidence type="ECO:0000313" key="4">
    <source>
        <dbReference type="Proteomes" id="UP001223743"/>
    </source>
</evidence>
<dbReference type="Gene3D" id="3.40.800.20">
    <property type="entry name" value="Histone deacetylase domain"/>
    <property type="match status" value="1"/>
</dbReference>
<dbReference type="SUPFAM" id="SSF52768">
    <property type="entry name" value="Arginase/deacetylase"/>
    <property type="match status" value="1"/>
</dbReference>
<dbReference type="InterPro" id="IPR023801">
    <property type="entry name" value="His_deacetylse_dom"/>
</dbReference>
<accession>A0ABU0M1H0</accession>
<organism evidence="3 4">
    <name type="scientific">Kaistia geumhonensis</name>
    <dbReference type="NCBI Taxonomy" id="410839"/>
    <lineage>
        <taxon>Bacteria</taxon>
        <taxon>Pseudomonadati</taxon>
        <taxon>Pseudomonadota</taxon>
        <taxon>Alphaproteobacteria</taxon>
        <taxon>Hyphomicrobiales</taxon>
        <taxon>Kaistiaceae</taxon>
        <taxon>Kaistia</taxon>
    </lineage>
</organism>
<dbReference type="Pfam" id="PF00850">
    <property type="entry name" value="Hist_deacetyl"/>
    <property type="match status" value="1"/>
</dbReference>
<protein>
    <submittedName>
        <fullName evidence="3">Acetoin utilization deacetylase AcuC-like enzyme</fullName>
    </submittedName>
</protein>
<comment type="similarity">
    <text evidence="1">Belongs to the histone deacetylase family.</text>
</comment>
<feature type="domain" description="Histone deacetylase" evidence="2">
    <location>
        <begin position="46"/>
        <end position="330"/>
    </location>
</feature>
<name>A0ABU0M1H0_9HYPH</name>
<proteinExistence type="inferred from homology"/>
<reference evidence="3 4" key="1">
    <citation type="submission" date="2023-07" db="EMBL/GenBank/DDBJ databases">
        <title>Genomic Encyclopedia of Type Strains, Phase IV (KMG-IV): sequencing the most valuable type-strain genomes for metagenomic binning, comparative biology and taxonomic classification.</title>
        <authorList>
            <person name="Goeker M."/>
        </authorList>
    </citation>
    <scope>NUCLEOTIDE SEQUENCE [LARGE SCALE GENOMIC DNA]</scope>
    <source>
        <strain evidence="3 4">B1-1</strain>
    </source>
</reference>
<dbReference type="InterPro" id="IPR000286">
    <property type="entry name" value="HDACs"/>
</dbReference>
<dbReference type="CDD" id="cd09996">
    <property type="entry name" value="HDAC_classII_1"/>
    <property type="match status" value="1"/>
</dbReference>
<dbReference type="PANTHER" id="PTHR10625:SF31">
    <property type="entry name" value="HISTONE DEACETYLASE DOMAIN-CONTAINING PROTEIN"/>
    <property type="match status" value="1"/>
</dbReference>
<gene>
    <name evidence="3" type="ORF">QO015_000400</name>
</gene>
<dbReference type="EMBL" id="JAUSWJ010000001">
    <property type="protein sequence ID" value="MDQ0514787.1"/>
    <property type="molecule type" value="Genomic_DNA"/>
</dbReference>
<keyword evidence="4" id="KW-1185">Reference proteome</keyword>
<evidence type="ECO:0000313" key="3">
    <source>
        <dbReference type="EMBL" id="MDQ0514787.1"/>
    </source>
</evidence>
<dbReference type="PANTHER" id="PTHR10625">
    <property type="entry name" value="HISTONE DEACETYLASE HDAC1-RELATED"/>
    <property type="match status" value="1"/>
</dbReference>
<evidence type="ECO:0000256" key="1">
    <source>
        <dbReference type="ARBA" id="ARBA00005947"/>
    </source>
</evidence>
<sequence length="378" mass="39407">MTERTGLVWHELLMWHDTHALAGFLTSGRGVIEPDEPAEGAAGKRRIKNLLDVAGLTEQLTVIKPRPATDDELGRVHAADYIAALKAMSAGPGGDAALGDEVGATPFGPGGFDIAALAAGGILEAVDAIVDGRVANAYALVRPPGHHAEAANGFGFCIFNHAALAARHAQRAHGLRRIAIVDWDVHHGNGAEHIFWTDPSVLTISIHQDGLYPPASGAAEAVGAGAGEGYNLNIPLPPGSGSGAYLAAMERVIVPALDAFAPDMIVIACGLDAGAYDPMAHMMLDGATFAAMTRAVKAVADRHCGGRLLMTHEGGYHRPSVPFLGAAVIEALSGLRSAVADPFQPIIAGMPGQALQPHQDDAIHRVERVRARLSEISR</sequence>
<dbReference type="RefSeq" id="WP_266281790.1">
    <property type="nucleotide sequence ID" value="NZ_JAPKNF010000001.1"/>
</dbReference>
<dbReference type="InterPro" id="IPR023696">
    <property type="entry name" value="Ureohydrolase_dom_sf"/>
</dbReference>
<evidence type="ECO:0000259" key="2">
    <source>
        <dbReference type="Pfam" id="PF00850"/>
    </source>
</evidence>
<dbReference type="InterPro" id="IPR037138">
    <property type="entry name" value="His_deacetylse_dom_sf"/>
</dbReference>
<dbReference type="Proteomes" id="UP001223743">
    <property type="component" value="Unassembled WGS sequence"/>
</dbReference>
<dbReference type="PRINTS" id="PR01270">
    <property type="entry name" value="HDASUPER"/>
</dbReference>
<comment type="caution">
    <text evidence="3">The sequence shown here is derived from an EMBL/GenBank/DDBJ whole genome shotgun (WGS) entry which is preliminary data.</text>
</comment>